<dbReference type="InterPro" id="IPR006016">
    <property type="entry name" value="UspA"/>
</dbReference>
<evidence type="ECO:0000313" key="5">
    <source>
        <dbReference type="Proteomes" id="UP000275727"/>
    </source>
</evidence>
<reference evidence="3 5" key="1">
    <citation type="submission" date="2018-06" db="EMBL/GenBank/DDBJ databases">
        <title>Complete Genome Sequence of the Microcystin-Degrading Bacterium Sphingosinicella microcystinivorans Strain B-9.</title>
        <authorList>
            <person name="Jin H."/>
            <person name="Nishizawa T."/>
            <person name="Guo Y."/>
            <person name="Nishizawa A."/>
            <person name="Park H."/>
            <person name="Kato H."/>
            <person name="Tsuji K."/>
            <person name="Harada K."/>
        </authorList>
    </citation>
    <scope>NUCLEOTIDE SEQUENCE [LARGE SCALE GENOMIC DNA]</scope>
    <source>
        <strain evidence="3 5">B9</strain>
    </source>
</reference>
<comment type="similarity">
    <text evidence="1">Belongs to the universal stress protein A family.</text>
</comment>
<sequence length="265" mass="28174">MKSILVHIHEDAGQNARLQAALDTARYYSGHLTCLQAMPFAAYAGEPFTGAMIAYEAYAETMEATRTRIEAQLQNEGVPWDWIDSRGSGSVAVMMHSQLTDLIVLSPTGKLTDPDAALPIVGEIATKVRAPVLAVRDDQIGFDPSGAALIAWNGSPEAAQAVRNTMSLLTASKGVHIACIEEDFDTHIPAREAASYLSRYGIKAEVHARAKSGTVADTLSSIAAEVSAGYLVMGAYGRSRFAEFILGGVTRSLLADAALPLVLSH</sequence>
<organism evidence="3 5">
    <name type="scientific">Sphingosinicella microcystinivorans</name>
    <dbReference type="NCBI Taxonomy" id="335406"/>
    <lineage>
        <taxon>Bacteria</taxon>
        <taxon>Pseudomonadati</taxon>
        <taxon>Pseudomonadota</taxon>
        <taxon>Alphaproteobacteria</taxon>
        <taxon>Sphingomonadales</taxon>
        <taxon>Sphingosinicellaceae</taxon>
        <taxon>Sphingosinicella</taxon>
    </lineage>
</organism>
<keyword evidence="6" id="KW-1185">Reference proteome</keyword>
<dbReference type="AlphaFoldDB" id="A0AAD1G034"/>
<dbReference type="Gene3D" id="3.40.50.12370">
    <property type="match status" value="1"/>
</dbReference>
<gene>
    <name evidence="4" type="ORF">DFR51_3440</name>
    <name evidence="3" type="ORF">SmB9_08480</name>
</gene>
<name>A0AAD1G034_SPHMI</name>
<dbReference type="Proteomes" id="UP000276029">
    <property type="component" value="Unassembled WGS sequence"/>
</dbReference>
<dbReference type="Pfam" id="PF00582">
    <property type="entry name" value="Usp"/>
    <property type="match status" value="1"/>
</dbReference>
<dbReference type="Proteomes" id="UP000275727">
    <property type="component" value="Chromosome"/>
</dbReference>
<dbReference type="SUPFAM" id="SSF52402">
    <property type="entry name" value="Adenine nucleotide alpha hydrolases-like"/>
    <property type="match status" value="2"/>
</dbReference>
<dbReference type="EMBL" id="RBWX01000011">
    <property type="protein sequence ID" value="RKS85520.1"/>
    <property type="molecule type" value="Genomic_DNA"/>
</dbReference>
<feature type="domain" description="UspA" evidence="2">
    <location>
        <begin position="189"/>
        <end position="263"/>
    </location>
</feature>
<dbReference type="CDD" id="cd00293">
    <property type="entry name" value="USP-like"/>
    <property type="match status" value="1"/>
</dbReference>
<proteinExistence type="inferred from homology"/>
<dbReference type="EMBL" id="AP018711">
    <property type="protein sequence ID" value="BBE33190.1"/>
    <property type="molecule type" value="Genomic_DNA"/>
</dbReference>
<evidence type="ECO:0000313" key="3">
    <source>
        <dbReference type="EMBL" id="BBE33190.1"/>
    </source>
</evidence>
<dbReference type="PANTHER" id="PTHR46268:SF15">
    <property type="entry name" value="UNIVERSAL STRESS PROTEIN HP_0031"/>
    <property type="match status" value="1"/>
</dbReference>
<protein>
    <submittedName>
        <fullName evidence="3">Universal stress protein UspA</fullName>
    </submittedName>
    <submittedName>
        <fullName evidence="4">Universal stress protein family protein</fullName>
    </submittedName>
</protein>
<evidence type="ECO:0000313" key="6">
    <source>
        <dbReference type="Proteomes" id="UP000276029"/>
    </source>
</evidence>
<dbReference type="RefSeq" id="WP_121053352.1">
    <property type="nucleotide sequence ID" value="NZ_AP018711.1"/>
</dbReference>
<dbReference type="PANTHER" id="PTHR46268">
    <property type="entry name" value="STRESS RESPONSE PROTEIN NHAX"/>
    <property type="match status" value="1"/>
</dbReference>
<dbReference type="KEGG" id="smic:SmB9_08480"/>
<evidence type="ECO:0000313" key="4">
    <source>
        <dbReference type="EMBL" id="RKS85520.1"/>
    </source>
</evidence>
<reference evidence="4 6" key="2">
    <citation type="submission" date="2018-10" db="EMBL/GenBank/DDBJ databases">
        <title>Genomic Encyclopedia of Type Strains, Phase IV (KMG-IV): sequencing the most valuable type-strain genomes for metagenomic binning, comparative biology and taxonomic classification.</title>
        <authorList>
            <person name="Goeker M."/>
        </authorList>
    </citation>
    <scope>NUCLEOTIDE SEQUENCE [LARGE SCALE GENOMIC DNA]</scope>
    <source>
        <strain evidence="4 6">DSM 19791</strain>
    </source>
</reference>
<accession>A0AAD1G034</accession>
<evidence type="ECO:0000256" key="1">
    <source>
        <dbReference type="ARBA" id="ARBA00008791"/>
    </source>
</evidence>
<evidence type="ECO:0000259" key="2">
    <source>
        <dbReference type="Pfam" id="PF00582"/>
    </source>
</evidence>